<dbReference type="SUPFAM" id="SSF56112">
    <property type="entry name" value="Protein kinase-like (PK-like)"/>
    <property type="match status" value="1"/>
</dbReference>
<dbReference type="EMBL" id="KZ293423">
    <property type="protein sequence ID" value="PBK71815.1"/>
    <property type="molecule type" value="Genomic_DNA"/>
</dbReference>
<dbReference type="GO" id="GO:0007166">
    <property type="term" value="P:cell surface receptor signaling pathway"/>
    <property type="evidence" value="ECO:0007669"/>
    <property type="project" value="InterPro"/>
</dbReference>
<dbReference type="CDD" id="cd21037">
    <property type="entry name" value="MLKL_NTD"/>
    <property type="match status" value="1"/>
</dbReference>
<dbReference type="InterPro" id="IPR011009">
    <property type="entry name" value="Kinase-like_dom_sf"/>
</dbReference>
<protein>
    <recommendedName>
        <fullName evidence="3">Protein kinase domain-containing protein</fullName>
    </recommendedName>
</protein>
<dbReference type="Gene3D" id="1.20.930.20">
    <property type="entry name" value="Adaptor protein Cbl, N-terminal domain"/>
    <property type="match status" value="1"/>
</dbReference>
<name>A0A2H3BLR7_9AGAR</name>
<sequence>MSHVWNNERNKRMCCPCISPPSPCDTAYLPTRPSMARSSNLETWIFITKVAATAGEMAPFPYIKGLCGCVVLILEAIEKAGKNDKDLQDLVESITKTMKMVQDTVREHGGGPAPHFSDVCTELEKYLTDILAELNSTRRKSRGIKHFLKTKKVSDAINGYRDRLGAIKGDFLIHTAIDSRFAISDIKDELRTSTEALTSAIETSQRHTTFNIDKRADGICEEIQTWGVLHSKKIDKLSVDVQTLKERRSYKGIVRDILPGDIYLRDLLFPSDWLCPDVPKDVAVFSDYSADIENSNTPKIVRVYRCRDPSNEQDAMNQFHIDIDRLMNVKHPNIAQIFGICRSPQFPAIILHGTTRDSIENHCRTLTAIQLLRFHIQLFHDLEVPHFPILCILILNGQISRPRITSVGFTTHLPWVGPSIWAMGTSVMCISANEAESCSQDSRLTII</sequence>
<accession>A0A2H3BLR7</accession>
<dbReference type="Proteomes" id="UP000218334">
    <property type="component" value="Unassembled WGS sequence"/>
</dbReference>
<evidence type="ECO:0000313" key="2">
    <source>
        <dbReference type="Proteomes" id="UP000218334"/>
    </source>
</evidence>
<gene>
    <name evidence="1" type="ORF">ARMSODRAFT_789716</name>
</gene>
<dbReference type="AlphaFoldDB" id="A0A2H3BLR7"/>
<evidence type="ECO:0000313" key="1">
    <source>
        <dbReference type="EMBL" id="PBK71815.1"/>
    </source>
</evidence>
<reference evidence="2" key="1">
    <citation type="journal article" date="2017" name="Nat. Ecol. Evol.">
        <title>Genome expansion and lineage-specific genetic innovations in the forest pathogenic fungi Armillaria.</title>
        <authorList>
            <person name="Sipos G."/>
            <person name="Prasanna A.N."/>
            <person name="Walter M.C."/>
            <person name="O'Connor E."/>
            <person name="Balint B."/>
            <person name="Krizsan K."/>
            <person name="Kiss B."/>
            <person name="Hess J."/>
            <person name="Varga T."/>
            <person name="Slot J."/>
            <person name="Riley R."/>
            <person name="Boka B."/>
            <person name="Rigling D."/>
            <person name="Barry K."/>
            <person name="Lee J."/>
            <person name="Mihaltcheva S."/>
            <person name="LaButti K."/>
            <person name="Lipzen A."/>
            <person name="Waldron R."/>
            <person name="Moloney N.M."/>
            <person name="Sperisen C."/>
            <person name="Kredics L."/>
            <person name="Vagvoelgyi C."/>
            <person name="Patrignani A."/>
            <person name="Fitzpatrick D."/>
            <person name="Nagy I."/>
            <person name="Doyle S."/>
            <person name="Anderson J.B."/>
            <person name="Grigoriev I.V."/>
            <person name="Gueldener U."/>
            <person name="Muensterkoetter M."/>
            <person name="Nagy L.G."/>
        </authorList>
    </citation>
    <scope>NUCLEOTIDE SEQUENCE [LARGE SCALE GENOMIC DNA]</scope>
    <source>
        <strain evidence="2">28-4</strain>
    </source>
</reference>
<organism evidence="1 2">
    <name type="scientific">Armillaria solidipes</name>
    <dbReference type="NCBI Taxonomy" id="1076256"/>
    <lineage>
        <taxon>Eukaryota</taxon>
        <taxon>Fungi</taxon>
        <taxon>Dikarya</taxon>
        <taxon>Basidiomycota</taxon>
        <taxon>Agaricomycotina</taxon>
        <taxon>Agaricomycetes</taxon>
        <taxon>Agaricomycetidae</taxon>
        <taxon>Agaricales</taxon>
        <taxon>Marasmiineae</taxon>
        <taxon>Physalacriaceae</taxon>
        <taxon>Armillaria</taxon>
    </lineage>
</organism>
<dbReference type="InterPro" id="IPR036537">
    <property type="entry name" value="Adaptor_Cbl_N_dom_sf"/>
</dbReference>
<evidence type="ECO:0008006" key="3">
    <source>
        <dbReference type="Google" id="ProtNLM"/>
    </source>
</evidence>
<keyword evidence="2" id="KW-1185">Reference proteome</keyword>
<proteinExistence type="predicted"/>
<dbReference type="InterPro" id="IPR059179">
    <property type="entry name" value="MLKL-like_MCAfunc"/>
</dbReference>